<organism evidence="4">
    <name type="scientific">Schistocephalus solidus</name>
    <name type="common">Tapeworm</name>
    <dbReference type="NCBI Taxonomy" id="70667"/>
    <lineage>
        <taxon>Eukaryota</taxon>
        <taxon>Metazoa</taxon>
        <taxon>Spiralia</taxon>
        <taxon>Lophotrochozoa</taxon>
        <taxon>Platyhelminthes</taxon>
        <taxon>Cestoda</taxon>
        <taxon>Eucestoda</taxon>
        <taxon>Diphyllobothriidea</taxon>
        <taxon>Diphyllobothriidae</taxon>
        <taxon>Schistocephalus</taxon>
    </lineage>
</organism>
<feature type="region of interest" description="Disordered" evidence="1">
    <location>
        <begin position="365"/>
        <end position="401"/>
    </location>
</feature>
<evidence type="ECO:0000313" key="3">
    <source>
        <dbReference type="Proteomes" id="UP000275846"/>
    </source>
</evidence>
<gene>
    <name evidence="2" type="ORF">SSLN_LOCUS4500</name>
</gene>
<evidence type="ECO:0000313" key="2">
    <source>
        <dbReference type="EMBL" id="VDL90885.1"/>
    </source>
</evidence>
<reference evidence="4" key="1">
    <citation type="submission" date="2016-06" db="UniProtKB">
        <authorList>
            <consortium name="WormBaseParasite"/>
        </authorList>
    </citation>
    <scope>IDENTIFICATION</scope>
</reference>
<keyword evidence="3" id="KW-1185">Reference proteome</keyword>
<reference evidence="2 3" key="2">
    <citation type="submission" date="2018-11" db="EMBL/GenBank/DDBJ databases">
        <authorList>
            <consortium name="Pathogen Informatics"/>
        </authorList>
    </citation>
    <scope>NUCLEOTIDE SEQUENCE [LARGE SCALE GENOMIC DNA]</scope>
    <source>
        <strain evidence="2 3">NST_G2</strain>
    </source>
</reference>
<dbReference type="AlphaFoldDB" id="A0A183SJV2"/>
<feature type="region of interest" description="Disordered" evidence="1">
    <location>
        <begin position="1"/>
        <end position="45"/>
    </location>
</feature>
<dbReference type="Proteomes" id="UP000275846">
    <property type="component" value="Unassembled WGS sequence"/>
</dbReference>
<dbReference type="WBParaSite" id="SSLN_0000465201-mRNA-1">
    <property type="protein sequence ID" value="SSLN_0000465201-mRNA-1"/>
    <property type="gene ID" value="SSLN_0000465201"/>
</dbReference>
<evidence type="ECO:0000313" key="4">
    <source>
        <dbReference type="WBParaSite" id="SSLN_0000465201-mRNA-1"/>
    </source>
</evidence>
<dbReference type="EMBL" id="UYSU01032891">
    <property type="protein sequence ID" value="VDL90885.1"/>
    <property type="molecule type" value="Genomic_DNA"/>
</dbReference>
<sequence>MQPRSKVLASTGLYSPPEARSTGRAGNQGDWRSRGLDGSPPRHLSDEALASIPMKAPSNQITQKLEILHASDNNATVETRWCQLRNVIQSSALEVLRRAHRQHQDWFDDNGAAISNLSVEENGLHKAYMDLRTDATKAAFFRCRRLAQQRLREMQDVWVVQKAEDIQGYANRNELKNILKAIKAIYGTCIKGTAPLLSFDGTTLLTDWYFQAATPWATATTGGLNQVRVSGVLYLHTRYVCSLPPALPTLPSSLYPSSSSQHTPLSPPLALLSSSPLLYPSLNRSLLPHGRKRPTARATCNHVDAGYTFYWSGRPRAKQRDAGVAFASQKDIVGCLPCLPQGINDRLMSIRLPLGLCFRPKARQTGRAGVKGDPRCRRVDRSPPRHLQDEASSVTPQKSPSNELANRLANFPVADADICKPLVFIIIKCLLT</sequence>
<protein>
    <submittedName>
        <fullName evidence="2 4">Uncharacterized protein</fullName>
    </submittedName>
</protein>
<name>A0A183SJV2_SCHSO</name>
<feature type="compositionally biased region" description="Polar residues" evidence="1">
    <location>
        <begin position="390"/>
        <end position="401"/>
    </location>
</feature>
<evidence type="ECO:0000256" key="1">
    <source>
        <dbReference type="SAM" id="MobiDB-lite"/>
    </source>
</evidence>
<accession>A0A183SJV2</accession>
<feature type="compositionally biased region" description="Basic and acidic residues" evidence="1">
    <location>
        <begin position="370"/>
        <end position="389"/>
    </location>
</feature>
<proteinExistence type="predicted"/>